<dbReference type="Pfam" id="PF00501">
    <property type="entry name" value="AMP-binding"/>
    <property type="match status" value="1"/>
</dbReference>
<dbReference type="Proteomes" id="UP000015102">
    <property type="component" value="Unassembled WGS sequence"/>
</dbReference>
<dbReference type="GO" id="GO:0016405">
    <property type="term" value="F:CoA-ligase activity"/>
    <property type="evidence" value="ECO:0007669"/>
    <property type="project" value="TreeGrafter"/>
</dbReference>
<dbReference type="GO" id="GO:0005524">
    <property type="term" value="F:ATP binding"/>
    <property type="evidence" value="ECO:0007669"/>
    <property type="project" value="UniProtKB-KW"/>
</dbReference>
<keyword evidence="10" id="KW-1185">Reference proteome</keyword>
<protein>
    <recommendedName>
        <fullName evidence="11">AMP-binding enzyme C-terminal domain-containing protein</fullName>
    </recommendedName>
</protein>
<dbReference type="Pfam" id="PF13193">
    <property type="entry name" value="AMP-binding_C"/>
    <property type="match status" value="1"/>
</dbReference>
<comment type="subcellular location">
    <subcellularLocation>
        <location evidence="2">Peroxisome</location>
    </subcellularLocation>
</comment>
<dbReference type="InterPro" id="IPR000873">
    <property type="entry name" value="AMP-dep_synth/lig_dom"/>
</dbReference>
<dbReference type="HOGENOM" id="CLU_000022_17_0_1"/>
<dbReference type="InterPro" id="IPR045851">
    <property type="entry name" value="AMP-bd_C_sf"/>
</dbReference>
<dbReference type="Gene3D" id="3.40.50.980">
    <property type="match status" value="1"/>
</dbReference>
<feature type="domain" description="AMP-dependent synthetase/ligase" evidence="7">
    <location>
        <begin position="1"/>
        <end position="60"/>
    </location>
</feature>
<evidence type="ECO:0000256" key="3">
    <source>
        <dbReference type="ARBA" id="ARBA00006432"/>
    </source>
</evidence>
<keyword evidence="6" id="KW-0576">Peroxisome</keyword>
<dbReference type="EMBL" id="CAQQ02163590">
    <property type="status" value="NOT_ANNOTATED_CDS"/>
    <property type="molecule type" value="Genomic_DNA"/>
</dbReference>
<proteinExistence type="inferred from homology"/>
<dbReference type="Gene3D" id="2.30.38.10">
    <property type="entry name" value="Luciferase, Domain 3"/>
    <property type="match status" value="1"/>
</dbReference>
<evidence type="ECO:0000256" key="2">
    <source>
        <dbReference type="ARBA" id="ARBA00004275"/>
    </source>
</evidence>
<organism evidence="9 10">
    <name type="scientific">Megaselia scalaris</name>
    <name type="common">Humpbacked fly</name>
    <name type="synonym">Phora scalaris</name>
    <dbReference type="NCBI Taxonomy" id="36166"/>
    <lineage>
        <taxon>Eukaryota</taxon>
        <taxon>Metazoa</taxon>
        <taxon>Ecdysozoa</taxon>
        <taxon>Arthropoda</taxon>
        <taxon>Hexapoda</taxon>
        <taxon>Insecta</taxon>
        <taxon>Pterygota</taxon>
        <taxon>Neoptera</taxon>
        <taxon>Endopterygota</taxon>
        <taxon>Diptera</taxon>
        <taxon>Brachycera</taxon>
        <taxon>Muscomorpha</taxon>
        <taxon>Platypezoidea</taxon>
        <taxon>Phoridae</taxon>
        <taxon>Megaseliini</taxon>
        <taxon>Megaselia</taxon>
    </lineage>
</organism>
<keyword evidence="4" id="KW-0067">ATP-binding</keyword>
<sequence length="229" mass="25185">MTETSAGMIFSLGEKRKPGSIGKLAASLYGKIIDLETGKALGPNQQGEMCFKGDCVMKGYIGDKKATEETIRDGWIHTGDVGYFDENLDFYIVDRLKELIKYKGFQVPPYEIETILLKHPKIKDCAVIGKPDEEAGELPLAFVVLQPGQKAEEKEIIDFAAENCSSSKKLRGGVIFVEEIPKNPSGKILRRVLRDSLKKGVPSCGQSFDGTSSQQGIIFRAETASLPFF</sequence>
<dbReference type="PANTHER" id="PTHR24096:SF423">
    <property type="entry name" value="GM05240P"/>
    <property type="match status" value="1"/>
</dbReference>
<evidence type="ECO:0008006" key="11">
    <source>
        <dbReference type="Google" id="ProtNLM"/>
    </source>
</evidence>
<evidence type="ECO:0000259" key="8">
    <source>
        <dbReference type="Pfam" id="PF13193"/>
    </source>
</evidence>
<dbReference type="SUPFAM" id="SSF56801">
    <property type="entry name" value="Acetyl-CoA synthetase-like"/>
    <property type="match status" value="1"/>
</dbReference>
<dbReference type="Gene3D" id="3.30.300.30">
    <property type="match status" value="1"/>
</dbReference>
<evidence type="ECO:0000256" key="4">
    <source>
        <dbReference type="ARBA" id="ARBA00022840"/>
    </source>
</evidence>
<dbReference type="PANTHER" id="PTHR24096">
    <property type="entry name" value="LONG-CHAIN-FATTY-ACID--COA LIGASE"/>
    <property type="match status" value="1"/>
</dbReference>
<accession>T1GTM8</accession>
<keyword evidence="4" id="KW-0547">Nucleotide-binding</keyword>
<reference evidence="10" key="1">
    <citation type="submission" date="2013-02" db="EMBL/GenBank/DDBJ databases">
        <authorList>
            <person name="Hughes D."/>
        </authorList>
    </citation>
    <scope>NUCLEOTIDE SEQUENCE</scope>
    <source>
        <strain>Durham</strain>
        <strain evidence="10">NC isolate 2 -- Noor lab</strain>
    </source>
</reference>
<comment type="similarity">
    <text evidence="3">Belongs to the ATP-dependent AMP-binding enzyme family.</text>
</comment>
<comment type="cofactor">
    <cofactor evidence="1">
        <name>Mg(2+)</name>
        <dbReference type="ChEBI" id="CHEBI:18420"/>
    </cofactor>
</comment>
<dbReference type="InterPro" id="IPR025110">
    <property type="entry name" value="AMP-bd_C"/>
</dbReference>
<dbReference type="OMA" id="GDIAICI"/>
<dbReference type="STRING" id="36166.T1GTM8"/>
<dbReference type="AlphaFoldDB" id="T1GTM8"/>
<dbReference type="EMBL" id="CAQQ02163588">
    <property type="status" value="NOT_ANNOTATED_CDS"/>
    <property type="molecule type" value="Genomic_DNA"/>
</dbReference>
<reference evidence="9" key="2">
    <citation type="submission" date="2015-06" db="UniProtKB">
        <authorList>
            <consortium name="EnsemblMetazoa"/>
        </authorList>
    </citation>
    <scope>IDENTIFICATION</scope>
</reference>
<dbReference type="GO" id="GO:0005777">
    <property type="term" value="C:peroxisome"/>
    <property type="evidence" value="ECO:0007669"/>
    <property type="project" value="UniProtKB-SubCell"/>
</dbReference>
<feature type="domain" description="AMP-binding enzyme C-terminal" evidence="8">
    <location>
        <begin position="111"/>
        <end position="187"/>
    </location>
</feature>
<dbReference type="FunFam" id="3.30.300.30:FF:000007">
    <property type="entry name" value="4-coumarate--CoA ligase 2"/>
    <property type="match status" value="1"/>
</dbReference>
<name>T1GTM8_MEGSC</name>
<evidence type="ECO:0000313" key="9">
    <source>
        <dbReference type="EnsemblMetazoa" id="MESCA007066-PA"/>
    </source>
</evidence>
<dbReference type="EMBL" id="CAQQ02163589">
    <property type="status" value="NOT_ANNOTATED_CDS"/>
    <property type="molecule type" value="Genomic_DNA"/>
</dbReference>
<evidence type="ECO:0000256" key="6">
    <source>
        <dbReference type="ARBA" id="ARBA00023140"/>
    </source>
</evidence>
<evidence type="ECO:0000259" key="7">
    <source>
        <dbReference type="Pfam" id="PF00501"/>
    </source>
</evidence>
<dbReference type="EnsemblMetazoa" id="MESCA007066-RA">
    <property type="protein sequence ID" value="MESCA007066-PA"/>
    <property type="gene ID" value="MESCA007066"/>
</dbReference>
<evidence type="ECO:0000313" key="10">
    <source>
        <dbReference type="Proteomes" id="UP000015102"/>
    </source>
</evidence>
<evidence type="ECO:0000256" key="1">
    <source>
        <dbReference type="ARBA" id="ARBA00001946"/>
    </source>
</evidence>
<keyword evidence="5" id="KW-0460">Magnesium</keyword>
<evidence type="ECO:0000256" key="5">
    <source>
        <dbReference type="ARBA" id="ARBA00022842"/>
    </source>
</evidence>